<dbReference type="AlphaFoldDB" id="M1TTJ3"/>
<keyword evidence="1" id="KW-0812">Transmembrane</keyword>
<evidence type="ECO:0000313" key="3">
    <source>
        <dbReference type="Proteomes" id="UP000011760"/>
    </source>
</evidence>
<dbReference type="EMBL" id="CP004354">
    <property type="protein sequence ID" value="AGG67516.1"/>
    <property type="molecule type" value="Genomic_DNA"/>
</dbReference>
<keyword evidence="1" id="KW-1133">Transmembrane helix</keyword>
<name>M1TTJ3_9CORY</name>
<dbReference type="HOGENOM" id="CLU_2878201_0_0_11"/>
<protein>
    <submittedName>
        <fullName evidence="2">Uncharacterized protein</fullName>
    </submittedName>
</protein>
<proteinExistence type="predicted"/>
<feature type="transmembrane region" description="Helical" evidence="1">
    <location>
        <begin position="12"/>
        <end position="29"/>
    </location>
</feature>
<dbReference type="KEGG" id="ccn:H924_10440"/>
<sequence>MPTHFPQDRREILFSAAYLFLGTTKYYLIGIEGEPQTLIALATFAITHAALQKPAPASYFQAR</sequence>
<keyword evidence="1" id="KW-0472">Membrane</keyword>
<evidence type="ECO:0000313" key="2">
    <source>
        <dbReference type="EMBL" id="AGG67516.1"/>
    </source>
</evidence>
<accession>M1TTJ3</accession>
<reference evidence="2 3" key="1">
    <citation type="submission" date="2013-02" db="EMBL/GenBank/DDBJ databases">
        <title>The complete genome sequence of Corynebacterium callunae DSM 20147.</title>
        <authorList>
            <person name="Ruckert C."/>
            <person name="Albersmeier A."/>
            <person name="Kalinowski J."/>
        </authorList>
    </citation>
    <scope>NUCLEOTIDE SEQUENCE [LARGE SCALE GENOMIC DNA]</scope>
    <source>
        <strain evidence="2 3">DSM 20147</strain>
    </source>
</reference>
<dbReference type="Proteomes" id="UP000011760">
    <property type="component" value="Chromosome"/>
</dbReference>
<gene>
    <name evidence="2" type="ORF">H924_10440</name>
</gene>
<keyword evidence="3" id="KW-1185">Reference proteome</keyword>
<organism evidence="2 3">
    <name type="scientific">Corynebacterium callunae DSM 20147</name>
    <dbReference type="NCBI Taxonomy" id="1121353"/>
    <lineage>
        <taxon>Bacteria</taxon>
        <taxon>Bacillati</taxon>
        <taxon>Actinomycetota</taxon>
        <taxon>Actinomycetes</taxon>
        <taxon>Mycobacteriales</taxon>
        <taxon>Corynebacteriaceae</taxon>
        <taxon>Corynebacterium</taxon>
    </lineage>
</organism>
<evidence type="ECO:0000256" key="1">
    <source>
        <dbReference type="SAM" id="Phobius"/>
    </source>
</evidence>